<proteinExistence type="predicted"/>
<gene>
    <name evidence="2" type="ORF">FHR80_004167</name>
</gene>
<protein>
    <submittedName>
        <fullName evidence="2">Uncharacterized protein</fullName>
    </submittedName>
</protein>
<reference evidence="2 3" key="2">
    <citation type="submission" date="2020-08" db="EMBL/GenBank/DDBJ databases">
        <authorList>
            <person name="Partida-Martinez L."/>
            <person name="Huntemann M."/>
            <person name="Clum A."/>
            <person name="Wang J."/>
            <person name="Palaniappan K."/>
            <person name="Ritter S."/>
            <person name="Chen I.-M."/>
            <person name="Stamatis D."/>
            <person name="Reddy T."/>
            <person name="O'Malley R."/>
            <person name="Daum C."/>
            <person name="Shapiro N."/>
            <person name="Ivanova N."/>
            <person name="Kyrpides N."/>
            <person name="Woyke T."/>
        </authorList>
    </citation>
    <scope>NUCLEOTIDE SEQUENCE [LARGE SCALE GENOMIC DNA]</scope>
    <source>
        <strain evidence="2 3">RAS26</strain>
    </source>
</reference>
<evidence type="ECO:0000313" key="3">
    <source>
        <dbReference type="Proteomes" id="UP000518206"/>
    </source>
</evidence>
<accession>A0A7W4UJE3</accession>
<name>A0A7W4UJE3_9CELL</name>
<evidence type="ECO:0000256" key="1">
    <source>
        <dbReference type="SAM" id="MobiDB-lite"/>
    </source>
</evidence>
<dbReference type="EMBL" id="JACHVX010000008">
    <property type="protein sequence ID" value="MBB2925227.1"/>
    <property type="molecule type" value="Genomic_DNA"/>
</dbReference>
<sequence length="52" mass="5740">MLPEFEVARATRLRRAAYGRKTLPERRLDDVTTVPASGDHGPTPHHDGVSTT</sequence>
<evidence type="ECO:0000313" key="2">
    <source>
        <dbReference type="EMBL" id="MBB2925227.1"/>
    </source>
</evidence>
<organism evidence="2 3">
    <name type="scientific">Cellulomonas cellasea</name>
    <dbReference type="NCBI Taxonomy" id="43670"/>
    <lineage>
        <taxon>Bacteria</taxon>
        <taxon>Bacillati</taxon>
        <taxon>Actinomycetota</taxon>
        <taxon>Actinomycetes</taxon>
        <taxon>Micrococcales</taxon>
        <taxon>Cellulomonadaceae</taxon>
        <taxon>Cellulomonas</taxon>
    </lineage>
</organism>
<reference evidence="2 3" key="1">
    <citation type="submission" date="2020-08" db="EMBL/GenBank/DDBJ databases">
        <title>The Agave Microbiome: Exploring the role of microbial communities in plant adaptations to desert environments.</title>
        <authorList>
            <person name="Partida-Martinez L.P."/>
        </authorList>
    </citation>
    <scope>NUCLEOTIDE SEQUENCE [LARGE SCALE GENOMIC DNA]</scope>
    <source>
        <strain evidence="2 3">RAS26</strain>
    </source>
</reference>
<dbReference type="AlphaFoldDB" id="A0A7W4UJE3"/>
<feature type="region of interest" description="Disordered" evidence="1">
    <location>
        <begin position="24"/>
        <end position="52"/>
    </location>
</feature>
<feature type="compositionally biased region" description="Basic and acidic residues" evidence="1">
    <location>
        <begin position="42"/>
        <end position="52"/>
    </location>
</feature>
<dbReference type="Proteomes" id="UP000518206">
    <property type="component" value="Unassembled WGS sequence"/>
</dbReference>
<comment type="caution">
    <text evidence="2">The sequence shown here is derived from an EMBL/GenBank/DDBJ whole genome shotgun (WGS) entry which is preliminary data.</text>
</comment>